<dbReference type="AlphaFoldDB" id="A0A6I4YCE2"/>
<name>A0A6I4YCE2_9DEIO</name>
<protein>
    <submittedName>
        <fullName evidence="2">Uncharacterized protein</fullName>
    </submittedName>
</protein>
<accession>A0A6I4YCE2</accession>
<dbReference type="EMBL" id="WVHK01000007">
    <property type="protein sequence ID" value="MXV18708.1"/>
    <property type="molecule type" value="Genomic_DNA"/>
</dbReference>
<feature type="compositionally biased region" description="Low complexity" evidence="1">
    <location>
        <begin position="1"/>
        <end position="19"/>
    </location>
</feature>
<evidence type="ECO:0000313" key="3">
    <source>
        <dbReference type="Proteomes" id="UP000430519"/>
    </source>
</evidence>
<evidence type="ECO:0000313" key="2">
    <source>
        <dbReference type="EMBL" id="MXV18708.1"/>
    </source>
</evidence>
<proteinExistence type="predicted"/>
<gene>
    <name evidence="2" type="ORF">GLX28_03525</name>
</gene>
<comment type="caution">
    <text evidence="2">The sequence shown here is derived from an EMBL/GenBank/DDBJ whole genome shotgun (WGS) entry which is preliminary data.</text>
</comment>
<dbReference type="Proteomes" id="UP000430519">
    <property type="component" value="Unassembled WGS sequence"/>
</dbReference>
<evidence type="ECO:0000256" key="1">
    <source>
        <dbReference type="SAM" id="MobiDB-lite"/>
    </source>
</evidence>
<sequence>MWSKSSSRTPRRSPGSVRGAGEGDMLQCAPGHLTEFLIAAQVKPCESPHHFSAGVHEF</sequence>
<feature type="region of interest" description="Disordered" evidence="1">
    <location>
        <begin position="1"/>
        <end position="25"/>
    </location>
</feature>
<organism evidence="2 3">
    <name type="scientific">Deinococcus xianganensis</name>
    <dbReference type="NCBI Taxonomy" id="1507289"/>
    <lineage>
        <taxon>Bacteria</taxon>
        <taxon>Thermotogati</taxon>
        <taxon>Deinococcota</taxon>
        <taxon>Deinococci</taxon>
        <taxon>Deinococcales</taxon>
        <taxon>Deinococcaceae</taxon>
        <taxon>Deinococcus</taxon>
    </lineage>
</organism>
<keyword evidence="3" id="KW-1185">Reference proteome</keyword>
<reference evidence="2 3" key="1">
    <citation type="submission" date="2019-11" db="EMBL/GenBank/DDBJ databases">
        <title>Genome sequence of Deinococcus xianganensis Y35, AI-2 producing algicidal bacterium, isolated from lake water.</title>
        <authorList>
            <person name="Li Y."/>
        </authorList>
    </citation>
    <scope>NUCLEOTIDE SEQUENCE [LARGE SCALE GENOMIC DNA]</scope>
    <source>
        <strain evidence="2 3">Y35</strain>
    </source>
</reference>